<evidence type="ECO:0000256" key="1">
    <source>
        <dbReference type="SAM" id="MobiDB-lite"/>
    </source>
</evidence>
<dbReference type="Proteomes" id="UP000256708">
    <property type="component" value="Unassembled WGS sequence"/>
</dbReference>
<accession>A0A3D8LEE9</accession>
<name>A0A3D8LEE9_9BACT</name>
<keyword evidence="3" id="KW-1185">Reference proteome</keyword>
<dbReference type="AlphaFoldDB" id="A0A3D8LEE9"/>
<sequence>MSAVHHVKLLQKKKDMEENKQKAPMQETTKDDSSDVERVKQDKPTPPPQTETEREMAKNNKGREEEEAEKGHS</sequence>
<feature type="compositionally biased region" description="Basic residues" evidence="1">
    <location>
        <begin position="1"/>
        <end position="11"/>
    </location>
</feature>
<comment type="caution">
    <text evidence="2">The sequence shown here is derived from an EMBL/GenBank/DDBJ whole genome shotgun (WGS) entry which is preliminary data.</text>
</comment>
<reference evidence="3" key="1">
    <citation type="submission" date="2018-08" db="EMBL/GenBank/DDBJ databases">
        <authorList>
            <person name="Liu Z.-W."/>
            <person name="Du Z.-J."/>
        </authorList>
    </citation>
    <scope>NUCLEOTIDE SEQUENCE [LARGE SCALE GENOMIC DNA]</scope>
    <source>
        <strain evidence="3">H4X</strain>
    </source>
</reference>
<evidence type="ECO:0000313" key="3">
    <source>
        <dbReference type="Proteomes" id="UP000256708"/>
    </source>
</evidence>
<dbReference type="EMBL" id="QRGR01000008">
    <property type="protein sequence ID" value="RDV15676.1"/>
    <property type="molecule type" value="Genomic_DNA"/>
</dbReference>
<feature type="compositionally biased region" description="Basic and acidic residues" evidence="1">
    <location>
        <begin position="12"/>
        <end position="21"/>
    </location>
</feature>
<evidence type="ECO:0000313" key="2">
    <source>
        <dbReference type="EMBL" id="RDV15676.1"/>
    </source>
</evidence>
<protein>
    <submittedName>
        <fullName evidence="2">Uncharacterized protein</fullName>
    </submittedName>
</protein>
<feature type="region of interest" description="Disordered" evidence="1">
    <location>
        <begin position="1"/>
        <end position="73"/>
    </location>
</feature>
<organism evidence="2 3">
    <name type="scientific">Pontibacter diazotrophicus</name>
    <dbReference type="NCBI Taxonomy" id="1400979"/>
    <lineage>
        <taxon>Bacteria</taxon>
        <taxon>Pseudomonadati</taxon>
        <taxon>Bacteroidota</taxon>
        <taxon>Cytophagia</taxon>
        <taxon>Cytophagales</taxon>
        <taxon>Hymenobacteraceae</taxon>
        <taxon>Pontibacter</taxon>
    </lineage>
</organism>
<proteinExistence type="predicted"/>
<feature type="compositionally biased region" description="Basic and acidic residues" evidence="1">
    <location>
        <begin position="51"/>
        <end position="73"/>
    </location>
</feature>
<gene>
    <name evidence="2" type="ORF">DXT99_09350</name>
</gene>
<feature type="compositionally biased region" description="Basic and acidic residues" evidence="1">
    <location>
        <begin position="28"/>
        <end position="43"/>
    </location>
</feature>